<sequence>MPLGVYLSLFKKNRRATINLLYICIVSLSVEMFQGLLGIGTADIDDSILNGLGGWVGILGYKLLLLIVRNEKHVRTTITVLSAVVGLPVIYYFLFVIKMRF</sequence>
<dbReference type="Proteomes" id="UP001649230">
    <property type="component" value="Chromosome"/>
</dbReference>
<dbReference type="RefSeq" id="WP_235123058.1">
    <property type="nucleotide sequence ID" value="NZ_CP090978.1"/>
</dbReference>
<feature type="transmembrane region" description="Helical" evidence="1">
    <location>
        <begin position="48"/>
        <end position="68"/>
    </location>
</feature>
<accession>A0ABY3SSV6</accession>
<keyword evidence="1" id="KW-0472">Membrane</keyword>
<evidence type="ECO:0000313" key="3">
    <source>
        <dbReference type="EMBL" id="UJF36508.1"/>
    </source>
</evidence>
<dbReference type="PANTHER" id="PTHR36834">
    <property type="entry name" value="MEMBRANE PROTEIN-RELATED"/>
    <property type="match status" value="1"/>
</dbReference>
<evidence type="ECO:0000313" key="4">
    <source>
        <dbReference type="Proteomes" id="UP001649230"/>
    </source>
</evidence>
<name>A0ABY3SSV6_9BACL</name>
<feature type="domain" description="VanZ-like" evidence="2">
    <location>
        <begin position="1"/>
        <end position="64"/>
    </location>
</feature>
<reference evidence="3 4" key="1">
    <citation type="journal article" date="2024" name="Int. J. Syst. Evol. Microbiol.">
        <title>Paenibacillus hexagrammi sp. nov., a novel bacterium isolated from the gut content of Hexagrammos agrammus.</title>
        <authorList>
            <person name="Jung H.K."/>
            <person name="Kim D.G."/>
            <person name="Zin H."/>
            <person name="Park J."/>
            <person name="Jung H."/>
            <person name="Kim Y.O."/>
            <person name="Kong H.J."/>
            <person name="Kim J.W."/>
            <person name="Kim Y.S."/>
        </authorList>
    </citation>
    <scope>NUCLEOTIDE SEQUENCE [LARGE SCALE GENOMIC DNA]</scope>
    <source>
        <strain evidence="3 4">YPD9-1</strain>
    </source>
</reference>
<evidence type="ECO:0000259" key="2">
    <source>
        <dbReference type="Pfam" id="PF04892"/>
    </source>
</evidence>
<keyword evidence="4" id="KW-1185">Reference proteome</keyword>
<gene>
    <name evidence="3" type="ORF">L0M14_28285</name>
</gene>
<dbReference type="EMBL" id="CP090978">
    <property type="protein sequence ID" value="UJF36508.1"/>
    <property type="molecule type" value="Genomic_DNA"/>
</dbReference>
<dbReference type="PANTHER" id="PTHR36834:SF2">
    <property type="entry name" value="MEMBRANE PROTEIN"/>
    <property type="match status" value="1"/>
</dbReference>
<organism evidence="3 4">
    <name type="scientific">Paenibacillus hexagrammi</name>
    <dbReference type="NCBI Taxonomy" id="2908839"/>
    <lineage>
        <taxon>Bacteria</taxon>
        <taxon>Bacillati</taxon>
        <taxon>Bacillota</taxon>
        <taxon>Bacilli</taxon>
        <taxon>Bacillales</taxon>
        <taxon>Paenibacillaceae</taxon>
        <taxon>Paenibacillus</taxon>
    </lineage>
</organism>
<feature type="transmembrane region" description="Helical" evidence="1">
    <location>
        <begin position="80"/>
        <end position="97"/>
    </location>
</feature>
<keyword evidence="1" id="KW-1133">Transmembrane helix</keyword>
<protein>
    <submittedName>
        <fullName evidence="3">VanZ family protein</fullName>
    </submittedName>
</protein>
<evidence type="ECO:0000256" key="1">
    <source>
        <dbReference type="SAM" id="Phobius"/>
    </source>
</evidence>
<feature type="transmembrane region" description="Helical" evidence="1">
    <location>
        <begin position="20"/>
        <end position="42"/>
    </location>
</feature>
<dbReference type="InterPro" id="IPR053150">
    <property type="entry name" value="Teicoplanin_resist-assoc"/>
</dbReference>
<dbReference type="InterPro" id="IPR006976">
    <property type="entry name" value="VanZ-like"/>
</dbReference>
<dbReference type="Pfam" id="PF04892">
    <property type="entry name" value="VanZ"/>
    <property type="match status" value="1"/>
</dbReference>
<keyword evidence="1" id="KW-0812">Transmembrane</keyword>
<proteinExistence type="predicted"/>